<keyword evidence="3" id="KW-0812">Transmembrane</keyword>
<keyword evidence="1" id="KW-0677">Repeat</keyword>
<evidence type="ECO:0000256" key="4">
    <source>
        <dbReference type="SAM" id="SignalP"/>
    </source>
</evidence>
<evidence type="ECO:0008006" key="7">
    <source>
        <dbReference type="Google" id="ProtNLM"/>
    </source>
</evidence>
<dbReference type="Gene3D" id="2.120.10.30">
    <property type="entry name" value="TolB, C-terminal domain"/>
    <property type="match status" value="2"/>
</dbReference>
<dbReference type="Proteomes" id="UP001241758">
    <property type="component" value="Unassembled WGS sequence"/>
</dbReference>
<evidence type="ECO:0000313" key="5">
    <source>
        <dbReference type="EMBL" id="MDI6097174.1"/>
    </source>
</evidence>
<name>A0ABT6WBR3_9ACTN</name>
<evidence type="ECO:0000256" key="2">
    <source>
        <dbReference type="PROSITE-ProRule" id="PRU00504"/>
    </source>
</evidence>
<gene>
    <name evidence="5" type="ORF">QLQ12_00940</name>
</gene>
<dbReference type="PANTHER" id="PTHR46388">
    <property type="entry name" value="NHL REPEAT-CONTAINING PROTEIN 2"/>
    <property type="match status" value="1"/>
</dbReference>
<evidence type="ECO:0000313" key="6">
    <source>
        <dbReference type="Proteomes" id="UP001241758"/>
    </source>
</evidence>
<sequence>MALLSAVVMSAPAVAAPSDGSLKLVVGDGDAGFSGDGGPAAAARLNKPFGGAVGADGTLYIADTVNHRVRAVTPDGAIRTVAGNGNETGETGSIKKGTAGTAISLGVPTELAVGPDGTLYIADEAAIRVYALAPDGAISVRVDVSTGREILKKPMRDLRGLAVGPDGTIYVSDRQNNRVVAFAIDGVSRVVAGDVVSGPDDLAVDSGGDLWILGSSLYRVRGDAVATIRHSEPGRWAVGDGRSSGGDWGLVRSMGVGPAGVYLMDDQRLVVRWLSPDGVVHAVAELARESLGGDPVELAVGATSAGPLYLIDFAGSRVFAVDVPAQAPAPSAEKTPLWQWVLGGGAVVVLLAFALAAVRRQRTRTS</sequence>
<feature type="chain" id="PRO_5047098947" description="NHL repeat-containing protein" evidence="4">
    <location>
        <begin position="16"/>
        <end position="366"/>
    </location>
</feature>
<dbReference type="Pfam" id="PF01436">
    <property type="entry name" value="NHL"/>
    <property type="match status" value="1"/>
</dbReference>
<evidence type="ECO:0000256" key="3">
    <source>
        <dbReference type="SAM" id="Phobius"/>
    </source>
</evidence>
<feature type="signal peptide" evidence="4">
    <location>
        <begin position="1"/>
        <end position="15"/>
    </location>
</feature>
<accession>A0ABT6WBR3</accession>
<keyword evidence="3" id="KW-1133">Transmembrane helix</keyword>
<dbReference type="EMBL" id="JASCTH010000001">
    <property type="protein sequence ID" value="MDI6097174.1"/>
    <property type="molecule type" value="Genomic_DNA"/>
</dbReference>
<evidence type="ECO:0000256" key="1">
    <source>
        <dbReference type="ARBA" id="ARBA00022737"/>
    </source>
</evidence>
<dbReference type="RefSeq" id="WP_282756419.1">
    <property type="nucleotide sequence ID" value="NZ_JASCTH010000001.1"/>
</dbReference>
<organism evidence="5 6">
    <name type="scientific">Actinoplanes sandaracinus</name>
    <dbReference type="NCBI Taxonomy" id="3045177"/>
    <lineage>
        <taxon>Bacteria</taxon>
        <taxon>Bacillati</taxon>
        <taxon>Actinomycetota</taxon>
        <taxon>Actinomycetes</taxon>
        <taxon>Micromonosporales</taxon>
        <taxon>Micromonosporaceae</taxon>
        <taxon>Actinoplanes</taxon>
    </lineage>
</organism>
<feature type="transmembrane region" description="Helical" evidence="3">
    <location>
        <begin position="337"/>
        <end position="358"/>
    </location>
</feature>
<protein>
    <recommendedName>
        <fullName evidence="7">NHL repeat-containing protein</fullName>
    </recommendedName>
</protein>
<feature type="repeat" description="NHL" evidence="2">
    <location>
        <begin position="159"/>
        <end position="185"/>
    </location>
</feature>
<keyword evidence="3" id="KW-0472">Membrane</keyword>
<comment type="caution">
    <text evidence="5">The sequence shown here is derived from an EMBL/GenBank/DDBJ whole genome shotgun (WGS) entry which is preliminary data.</text>
</comment>
<keyword evidence="6" id="KW-1185">Reference proteome</keyword>
<reference evidence="5 6" key="1">
    <citation type="submission" date="2023-05" db="EMBL/GenBank/DDBJ databases">
        <title>Actinoplanes sp. NEAU-A12 genome sequencing.</title>
        <authorList>
            <person name="Wang Z.-S."/>
        </authorList>
    </citation>
    <scope>NUCLEOTIDE SEQUENCE [LARGE SCALE GENOMIC DNA]</scope>
    <source>
        <strain evidence="5 6">NEAU-A12</strain>
    </source>
</reference>
<proteinExistence type="predicted"/>
<dbReference type="PANTHER" id="PTHR46388:SF2">
    <property type="entry name" value="NHL REPEAT-CONTAINING PROTEIN 2"/>
    <property type="match status" value="1"/>
</dbReference>
<keyword evidence="4" id="KW-0732">Signal</keyword>
<dbReference type="InterPro" id="IPR011042">
    <property type="entry name" value="6-blade_b-propeller_TolB-like"/>
</dbReference>
<dbReference type="InterPro" id="IPR001258">
    <property type="entry name" value="NHL_repeat"/>
</dbReference>
<dbReference type="PROSITE" id="PS51125">
    <property type="entry name" value="NHL"/>
    <property type="match status" value="1"/>
</dbReference>
<dbReference type="SUPFAM" id="SSF101898">
    <property type="entry name" value="NHL repeat"/>
    <property type="match status" value="1"/>
</dbReference>